<organism evidence="2 3">
    <name type="scientific">Aspergillus keveii</name>
    <dbReference type="NCBI Taxonomy" id="714993"/>
    <lineage>
        <taxon>Eukaryota</taxon>
        <taxon>Fungi</taxon>
        <taxon>Dikarya</taxon>
        <taxon>Ascomycota</taxon>
        <taxon>Pezizomycotina</taxon>
        <taxon>Eurotiomycetes</taxon>
        <taxon>Eurotiomycetidae</taxon>
        <taxon>Eurotiales</taxon>
        <taxon>Aspergillaceae</taxon>
        <taxon>Aspergillus</taxon>
        <taxon>Aspergillus subgen. Nidulantes</taxon>
    </lineage>
</organism>
<comment type="caution">
    <text evidence="2">The sequence shown here is derived from an EMBL/GenBank/DDBJ whole genome shotgun (WGS) entry which is preliminary data.</text>
</comment>
<dbReference type="InterPro" id="IPR022812">
    <property type="entry name" value="Dynamin"/>
</dbReference>
<dbReference type="InterPro" id="IPR045063">
    <property type="entry name" value="Dynamin_N"/>
</dbReference>
<sequence>MATQAAENVALSQLQSEQSELLNTIDRLAELGVRQNSELPQVVVWGRQWREKALIPGYLSGIPFPTKGDGSASFTTEISLRRHPHSRSKVVIEPSLSRTVEVRNWLQAFNLRLFTSEKDLWCVYEEVSKYLQSPGTVAIDDILRIDICGPDKPNVTIVDLPALHLSPTSDGDTKQDLSVARQTVEHYMGNPNSILLAVANGSNLPKTLRTAEKFDPNLERTIGIIVHPDVLETSSNDEEKCLQLLKDGRAKLPLGWHAISTVVQEDPAGNPSGQVSGKPHVGKWAQLPQEIVGFESLRRRVSQLLLERTQHSLPRLIATAEGTLKKQQAKLTKMGVRLTSVDQQRGELLRIACEFESIVRQALWETYNTMVIGGASRQILYDDAQLIPSDHDNATNRYLQDWVPNPIRQVELEREINNEARLSQEGEIVGFRDHSVVRSLFQAQVQPWPNLARKHLSTTSEAATEFLGLLLQHIAPNHIGQAIHQEIISPALERIKHDLTEKLTELSSHHTRVYPSISSKTLLDSSQRLRKHQSQGSEIRHTRLIQCGLSEEFPSNRHGLRIIDLVQAYYDSAMMVFTENIATLAIENCLLLPLETIFTRKLVCGMGLEHIQRLVSELASVDNDRQALRLEIDALEACLGICRRYIKPVNLLKHKRS</sequence>
<dbReference type="SUPFAM" id="SSF52540">
    <property type="entry name" value="P-loop containing nucleoside triphosphate hydrolases"/>
    <property type="match status" value="1"/>
</dbReference>
<dbReference type="Gene3D" id="3.40.50.300">
    <property type="entry name" value="P-loop containing nucleotide triphosphate hydrolases"/>
    <property type="match status" value="1"/>
</dbReference>
<reference evidence="2 3" key="1">
    <citation type="submission" date="2024-07" db="EMBL/GenBank/DDBJ databases">
        <title>Section-level genome sequencing and comparative genomics of Aspergillus sections Usti and Cavernicolus.</title>
        <authorList>
            <consortium name="Lawrence Berkeley National Laboratory"/>
            <person name="Nybo J.L."/>
            <person name="Vesth T.C."/>
            <person name="Theobald S."/>
            <person name="Frisvad J.C."/>
            <person name="Larsen T.O."/>
            <person name="Kjaerboelling I."/>
            <person name="Rothschild-Mancinelli K."/>
            <person name="Lyhne E.K."/>
            <person name="Kogle M.E."/>
            <person name="Barry K."/>
            <person name="Clum A."/>
            <person name="Na H."/>
            <person name="Ledsgaard L."/>
            <person name="Lin J."/>
            <person name="Lipzen A."/>
            <person name="Kuo A."/>
            <person name="Riley R."/>
            <person name="Mondo S."/>
            <person name="Labutti K."/>
            <person name="Haridas S."/>
            <person name="Pangalinan J."/>
            <person name="Salamov A.A."/>
            <person name="Simmons B.A."/>
            <person name="Magnuson J.K."/>
            <person name="Chen J."/>
            <person name="Drula E."/>
            <person name="Henrissat B."/>
            <person name="Wiebenga A."/>
            <person name="Lubbers R.J."/>
            <person name="Gomes A.C."/>
            <person name="Makela M.R."/>
            <person name="Stajich J."/>
            <person name="Grigoriev I.V."/>
            <person name="Mortensen U.H."/>
            <person name="De Vries R.P."/>
            <person name="Baker S.E."/>
            <person name="Andersen M.R."/>
        </authorList>
    </citation>
    <scope>NUCLEOTIDE SEQUENCE [LARGE SCALE GENOMIC DNA]</scope>
    <source>
        <strain evidence="2 3">CBS 209.92</strain>
    </source>
</reference>
<dbReference type="PANTHER" id="PTHR11566">
    <property type="entry name" value="DYNAMIN"/>
    <property type="match status" value="1"/>
</dbReference>
<dbReference type="Proteomes" id="UP001610563">
    <property type="component" value="Unassembled WGS sequence"/>
</dbReference>
<dbReference type="GO" id="GO:0016787">
    <property type="term" value="F:hydrolase activity"/>
    <property type="evidence" value="ECO:0007669"/>
    <property type="project" value="UniProtKB-KW"/>
</dbReference>
<dbReference type="Pfam" id="PF00350">
    <property type="entry name" value="Dynamin_N"/>
    <property type="match status" value="1"/>
</dbReference>
<evidence type="ECO:0000313" key="2">
    <source>
        <dbReference type="EMBL" id="KAL2793565.1"/>
    </source>
</evidence>
<protein>
    <submittedName>
        <fullName evidence="2">P-loop containing nucleoside triphosphate hydrolase protein</fullName>
    </submittedName>
</protein>
<proteinExistence type="predicted"/>
<keyword evidence="2" id="KW-0378">Hydrolase</keyword>
<feature type="domain" description="GED" evidence="1">
    <location>
        <begin position="559"/>
        <end position="650"/>
    </location>
</feature>
<evidence type="ECO:0000313" key="3">
    <source>
        <dbReference type="Proteomes" id="UP001610563"/>
    </source>
</evidence>
<dbReference type="PANTHER" id="PTHR11566:SF149">
    <property type="entry name" value="GTPASE, PUTATIVE (AFU_ORTHOLOGUE AFUA_6G11890)-RELATED"/>
    <property type="match status" value="1"/>
</dbReference>
<dbReference type="PROSITE" id="PS51388">
    <property type="entry name" value="GED"/>
    <property type="match status" value="1"/>
</dbReference>
<evidence type="ECO:0000259" key="1">
    <source>
        <dbReference type="PROSITE" id="PS51388"/>
    </source>
</evidence>
<name>A0ABR4G3F2_9EURO</name>
<dbReference type="InterPro" id="IPR027417">
    <property type="entry name" value="P-loop_NTPase"/>
</dbReference>
<dbReference type="InterPro" id="IPR001401">
    <property type="entry name" value="Dynamin_GTPase"/>
</dbReference>
<dbReference type="PRINTS" id="PR00195">
    <property type="entry name" value="DYNAMIN"/>
</dbReference>
<dbReference type="EMBL" id="JBFTWV010000056">
    <property type="protein sequence ID" value="KAL2793565.1"/>
    <property type="molecule type" value="Genomic_DNA"/>
</dbReference>
<accession>A0ABR4G3F2</accession>
<dbReference type="SMART" id="SM00053">
    <property type="entry name" value="DYNc"/>
    <property type="match status" value="1"/>
</dbReference>
<gene>
    <name evidence="2" type="ORF">BJX66DRAFT_351697</name>
</gene>
<dbReference type="InterPro" id="IPR020850">
    <property type="entry name" value="GED_dom"/>
</dbReference>
<keyword evidence="3" id="KW-1185">Reference proteome</keyword>